<dbReference type="Pfam" id="PF21082">
    <property type="entry name" value="MS_channel_3rd"/>
    <property type="match status" value="1"/>
</dbReference>
<dbReference type="Gene3D" id="3.30.70.100">
    <property type="match status" value="1"/>
</dbReference>
<evidence type="ECO:0000313" key="11">
    <source>
        <dbReference type="EMBL" id="TXS88934.1"/>
    </source>
</evidence>
<dbReference type="SUPFAM" id="SSF50182">
    <property type="entry name" value="Sm-like ribonucleoproteins"/>
    <property type="match status" value="1"/>
</dbReference>
<comment type="function">
    <text evidence="7">Mechanosensitive channel that participates in the regulation of osmotic pressure changes within the cell, opening in response to stretch forces in the membrane lipid bilayer, without the need for other proteins. Contributes to normal resistance to hypoosmotic shock. Forms an ion channel of 1.0 nanosiemens conductance with a slight preference for anions.</text>
</comment>
<dbReference type="InterPro" id="IPR045275">
    <property type="entry name" value="MscS_archaea/bacteria_type"/>
</dbReference>
<dbReference type="AlphaFoldDB" id="A0A5C8ZME8"/>
<feature type="domain" description="Mechanosensitive ion channel MscS" evidence="9">
    <location>
        <begin position="244"/>
        <end position="310"/>
    </location>
</feature>
<keyword evidence="7" id="KW-0406">Ion transport</keyword>
<evidence type="ECO:0000259" key="9">
    <source>
        <dbReference type="Pfam" id="PF00924"/>
    </source>
</evidence>
<evidence type="ECO:0000256" key="2">
    <source>
        <dbReference type="ARBA" id="ARBA00008017"/>
    </source>
</evidence>
<evidence type="ECO:0000256" key="7">
    <source>
        <dbReference type="RuleBase" id="RU369025"/>
    </source>
</evidence>
<keyword evidence="6 7" id="KW-0472">Membrane</keyword>
<dbReference type="GO" id="GO:0005886">
    <property type="term" value="C:plasma membrane"/>
    <property type="evidence" value="ECO:0007669"/>
    <property type="project" value="UniProtKB-SubCell"/>
</dbReference>
<dbReference type="Proteomes" id="UP000321039">
    <property type="component" value="Unassembled WGS sequence"/>
</dbReference>
<sequence>MSEPESVAQSATADLIDTLPEVNALLAFFTRLDESDPLIRLLIAAALAGISVLLLLVSRFIVSRRLHRMADMPASRFRPLRWQAQDLVTAEEMQHFWMNVWRIAGWLLSLSFGVSALIGLLMTSDWTMDLAAHLMVMVLHAFQYVWNGFVGYLPNLATILVILLVARFTVRTIGLIFDGISSRRIHLRNFYPEWAHTSFGIIRLLIYALTAVIVFPYLPGSSSPAFQGISIFVGVLLSLGSTTAVANVVAGVVLTYTRAFQVGDQVEVGDVRGRIVERSTFVTRIQTLKNVIVSIPNSLVLNSNVINYSKNLGQTGLLVHSCVTIGYDVPWQRVSELLVAAAKRTENISSHPEPFVLQTSLDDNYVTYEVNGWTRKPEVLPRIYSDLHANILDEFHGHQVEITSPAYRAVRDGNTPNIPEVVKEEPESSEDQAVPPTTGGEQDKASS</sequence>
<dbReference type="GO" id="GO:0008381">
    <property type="term" value="F:mechanosensitive monoatomic ion channel activity"/>
    <property type="evidence" value="ECO:0007669"/>
    <property type="project" value="InterPro"/>
</dbReference>
<feature type="transmembrane region" description="Helical" evidence="7">
    <location>
        <begin position="197"/>
        <end position="218"/>
    </location>
</feature>
<evidence type="ECO:0000256" key="4">
    <source>
        <dbReference type="ARBA" id="ARBA00022692"/>
    </source>
</evidence>
<proteinExistence type="inferred from homology"/>
<reference evidence="11 12" key="1">
    <citation type="submission" date="2019-08" db="EMBL/GenBank/DDBJ databases">
        <title>Parahaliea maris sp. nov., isolated from the surface seawater.</title>
        <authorList>
            <person name="Liu Y."/>
        </authorList>
    </citation>
    <scope>NUCLEOTIDE SEQUENCE [LARGE SCALE GENOMIC DNA]</scope>
    <source>
        <strain evidence="11 12">HSLHS9</strain>
    </source>
</reference>
<protein>
    <recommendedName>
        <fullName evidence="7">Small-conductance mechanosensitive channel</fullName>
    </recommendedName>
</protein>
<dbReference type="SUPFAM" id="SSF82689">
    <property type="entry name" value="Mechanosensitive channel protein MscS (YggB), C-terminal domain"/>
    <property type="match status" value="1"/>
</dbReference>
<name>A0A5C8ZME8_9GAMM</name>
<organism evidence="11 12">
    <name type="scientific">Parahaliea maris</name>
    <dbReference type="NCBI Taxonomy" id="2716870"/>
    <lineage>
        <taxon>Bacteria</taxon>
        <taxon>Pseudomonadati</taxon>
        <taxon>Pseudomonadota</taxon>
        <taxon>Gammaproteobacteria</taxon>
        <taxon>Cellvibrionales</taxon>
        <taxon>Halieaceae</taxon>
        <taxon>Parahaliea</taxon>
    </lineage>
</organism>
<dbReference type="RefSeq" id="WP_148070437.1">
    <property type="nucleotide sequence ID" value="NZ_VRZA01000014.1"/>
</dbReference>
<dbReference type="InterPro" id="IPR010920">
    <property type="entry name" value="LSM_dom_sf"/>
</dbReference>
<keyword evidence="7" id="KW-0407">Ion channel</keyword>
<dbReference type="InterPro" id="IPR011066">
    <property type="entry name" value="MscS_channel_C_sf"/>
</dbReference>
<feature type="region of interest" description="Disordered" evidence="8">
    <location>
        <begin position="410"/>
        <end position="447"/>
    </location>
</feature>
<gene>
    <name evidence="11" type="ORF">FV139_20885</name>
</gene>
<feature type="transmembrane region" description="Helical" evidence="7">
    <location>
        <begin position="38"/>
        <end position="62"/>
    </location>
</feature>
<comment type="subcellular location">
    <subcellularLocation>
        <location evidence="7">Cell inner membrane</location>
        <topology evidence="7">Multi-pass membrane protein</topology>
    </subcellularLocation>
    <subcellularLocation>
        <location evidence="1">Cell membrane</location>
        <topology evidence="1">Multi-pass membrane protein</topology>
    </subcellularLocation>
</comment>
<evidence type="ECO:0000313" key="12">
    <source>
        <dbReference type="Proteomes" id="UP000321039"/>
    </source>
</evidence>
<comment type="similarity">
    <text evidence="2 7">Belongs to the MscS (TC 1.A.23) family.</text>
</comment>
<feature type="domain" description="Mechanosensitive ion channel MscS C-terminal" evidence="10">
    <location>
        <begin position="323"/>
        <end position="402"/>
    </location>
</feature>
<keyword evidence="5 7" id="KW-1133">Transmembrane helix</keyword>
<evidence type="ECO:0000256" key="5">
    <source>
        <dbReference type="ARBA" id="ARBA00022989"/>
    </source>
</evidence>
<comment type="caution">
    <text evidence="11">The sequence shown here is derived from an EMBL/GenBank/DDBJ whole genome shotgun (WGS) entry which is preliminary data.</text>
</comment>
<dbReference type="InterPro" id="IPR006685">
    <property type="entry name" value="MscS_channel_2nd"/>
</dbReference>
<dbReference type="InterPro" id="IPR023408">
    <property type="entry name" value="MscS_beta-dom_sf"/>
</dbReference>
<dbReference type="InterPro" id="IPR049278">
    <property type="entry name" value="MS_channel_C"/>
</dbReference>
<comment type="subunit">
    <text evidence="7">Homoheptamer.</text>
</comment>
<evidence type="ECO:0000259" key="10">
    <source>
        <dbReference type="Pfam" id="PF21082"/>
    </source>
</evidence>
<accession>A0A5C8ZME8</accession>
<keyword evidence="7" id="KW-0813">Transport</keyword>
<feature type="transmembrane region" description="Helical" evidence="7">
    <location>
        <begin position="103"/>
        <end position="124"/>
    </location>
</feature>
<evidence type="ECO:0000256" key="3">
    <source>
        <dbReference type="ARBA" id="ARBA00022475"/>
    </source>
</evidence>
<evidence type="ECO:0000256" key="6">
    <source>
        <dbReference type="ARBA" id="ARBA00023136"/>
    </source>
</evidence>
<dbReference type="PANTHER" id="PTHR30221:SF18">
    <property type="entry name" value="SLL0590 PROTEIN"/>
    <property type="match status" value="1"/>
</dbReference>
<keyword evidence="12" id="KW-1185">Reference proteome</keyword>
<dbReference type="PANTHER" id="PTHR30221">
    <property type="entry name" value="SMALL-CONDUCTANCE MECHANOSENSITIVE CHANNEL"/>
    <property type="match status" value="1"/>
</dbReference>
<keyword evidence="3" id="KW-1003">Cell membrane</keyword>
<dbReference type="Pfam" id="PF00924">
    <property type="entry name" value="MS_channel_2nd"/>
    <property type="match status" value="1"/>
</dbReference>
<dbReference type="Gene3D" id="2.30.30.60">
    <property type="match status" value="1"/>
</dbReference>
<dbReference type="EMBL" id="VRZA01000014">
    <property type="protein sequence ID" value="TXS88934.1"/>
    <property type="molecule type" value="Genomic_DNA"/>
</dbReference>
<evidence type="ECO:0000256" key="8">
    <source>
        <dbReference type="SAM" id="MobiDB-lite"/>
    </source>
</evidence>
<feature type="transmembrane region" description="Helical" evidence="7">
    <location>
        <begin position="230"/>
        <end position="256"/>
    </location>
</feature>
<dbReference type="Gene3D" id="1.10.287.1260">
    <property type="match status" value="1"/>
</dbReference>
<keyword evidence="4 7" id="KW-0812">Transmembrane</keyword>
<evidence type="ECO:0000256" key="1">
    <source>
        <dbReference type="ARBA" id="ARBA00004651"/>
    </source>
</evidence>
<keyword evidence="7" id="KW-0997">Cell inner membrane</keyword>